<evidence type="ECO:0000256" key="5">
    <source>
        <dbReference type="ARBA" id="ARBA00023040"/>
    </source>
</evidence>
<dbReference type="SUPFAM" id="SSF81321">
    <property type="entry name" value="Family A G protein-coupled receptor-like"/>
    <property type="match status" value="1"/>
</dbReference>
<dbReference type="GO" id="GO:0007204">
    <property type="term" value="P:positive regulation of cytosolic calcium ion concentration"/>
    <property type="evidence" value="ECO:0007669"/>
    <property type="project" value="TreeGrafter"/>
</dbReference>
<keyword evidence="14" id="KW-1185">Reference proteome</keyword>
<accession>A0A670JM93</accession>
<keyword evidence="9 10" id="KW-0807">Transducer</keyword>
<evidence type="ECO:0000256" key="11">
    <source>
        <dbReference type="SAM" id="Phobius"/>
    </source>
</evidence>
<evidence type="ECO:0000256" key="4">
    <source>
        <dbReference type="ARBA" id="ARBA00022989"/>
    </source>
</evidence>
<dbReference type="PROSITE" id="PS50262">
    <property type="entry name" value="G_PROTEIN_RECEP_F1_2"/>
    <property type="match status" value="1"/>
</dbReference>
<dbReference type="Pfam" id="PF00001">
    <property type="entry name" value="7tm_1"/>
    <property type="match status" value="1"/>
</dbReference>
<dbReference type="Proteomes" id="UP000472272">
    <property type="component" value="Chromosome 12"/>
</dbReference>
<dbReference type="GO" id="GO:0060326">
    <property type="term" value="P:cell chemotaxis"/>
    <property type="evidence" value="ECO:0007669"/>
    <property type="project" value="TreeGrafter"/>
</dbReference>
<reference evidence="13" key="2">
    <citation type="submission" date="2025-08" db="UniProtKB">
        <authorList>
            <consortium name="Ensembl"/>
        </authorList>
    </citation>
    <scope>IDENTIFICATION</scope>
</reference>
<dbReference type="PRINTS" id="PR00237">
    <property type="entry name" value="GPCRRHODOPSN"/>
</dbReference>
<comment type="similarity">
    <text evidence="10">Belongs to the G-protein coupled receptor 1 family.</text>
</comment>
<evidence type="ECO:0000313" key="13">
    <source>
        <dbReference type="Ensembl" id="ENSPMRP00000025526.1"/>
    </source>
</evidence>
<reference evidence="13 14" key="1">
    <citation type="journal article" date="2019" name="Proc. Natl. Acad. Sci. U.S.A.">
        <title>Regulatory changes in pterin and carotenoid genes underlie balanced color polymorphisms in the wall lizard.</title>
        <authorList>
            <person name="Andrade P."/>
            <person name="Pinho C."/>
            <person name="Perez I de Lanuza G."/>
            <person name="Afonso S."/>
            <person name="Brejcha J."/>
            <person name="Rubin C.J."/>
            <person name="Wallerman O."/>
            <person name="Pereira P."/>
            <person name="Sabatino S.J."/>
            <person name="Bellati A."/>
            <person name="Pellitteri-Rosa D."/>
            <person name="Bosakova Z."/>
            <person name="Bunikis I."/>
            <person name="Carretero M.A."/>
            <person name="Feiner N."/>
            <person name="Marsik P."/>
            <person name="Pauperio F."/>
            <person name="Salvi D."/>
            <person name="Soler L."/>
            <person name="While G.M."/>
            <person name="Uller T."/>
            <person name="Font E."/>
            <person name="Andersson L."/>
            <person name="Carneiro M."/>
        </authorList>
    </citation>
    <scope>NUCLEOTIDE SEQUENCE</scope>
</reference>
<dbReference type="GO" id="GO:0019957">
    <property type="term" value="F:C-C chemokine binding"/>
    <property type="evidence" value="ECO:0007669"/>
    <property type="project" value="TreeGrafter"/>
</dbReference>
<dbReference type="InterPro" id="IPR017452">
    <property type="entry name" value="GPCR_Rhodpsn_7TM"/>
</dbReference>
<evidence type="ECO:0000256" key="9">
    <source>
        <dbReference type="ARBA" id="ARBA00023224"/>
    </source>
</evidence>
<dbReference type="PRINTS" id="PR01558">
    <property type="entry name" value="CHEMOKINER11"/>
</dbReference>
<name>A0A670JM93_PODMU</name>
<dbReference type="GO" id="GO:0009897">
    <property type="term" value="C:external side of plasma membrane"/>
    <property type="evidence" value="ECO:0007669"/>
    <property type="project" value="TreeGrafter"/>
</dbReference>
<keyword evidence="6 11" id="KW-0472">Membrane</keyword>
<evidence type="ECO:0000256" key="2">
    <source>
        <dbReference type="ARBA" id="ARBA00022475"/>
    </source>
</evidence>
<keyword evidence="5 10" id="KW-0297">G-protein coupled receptor</keyword>
<evidence type="ECO:0000256" key="1">
    <source>
        <dbReference type="ARBA" id="ARBA00004651"/>
    </source>
</evidence>
<dbReference type="Gene3D" id="1.20.1070.10">
    <property type="entry name" value="Rhodopsin 7-helix transmembrane proteins"/>
    <property type="match status" value="1"/>
</dbReference>
<feature type="transmembrane region" description="Helical" evidence="11">
    <location>
        <begin position="218"/>
        <end position="240"/>
    </location>
</feature>
<reference evidence="13" key="3">
    <citation type="submission" date="2025-09" db="UniProtKB">
        <authorList>
            <consortium name="Ensembl"/>
        </authorList>
    </citation>
    <scope>IDENTIFICATION</scope>
</reference>
<keyword evidence="2" id="KW-1003">Cell membrane</keyword>
<sequence length="378" mass="42124">ISPSTPPCLSDSTMELSTEGYRYDDYELNTTFDYASFEMLCYKGEVRAFITSFLPAFYSVVFFVGLAGNSLVVAFFAYIRKLKTRVDVYIMNLAIADLLLLCTLPFWAASAAHGWVLGIPLCKITSAIYTMTFSASMQFLACISVDRYKAIVKSQAKPGAINQCVKTSFLVWAAAMFLCIPEFVFNTVVEFNNRLTCFPAFPQSTGNVINVTIEIAEMLLSFALPFLIMLVCYSAVARTLISSPSVKKCRPLKVLVAAVLVFIVTQLPYNIVKLWKAIDIIYPLITDCSTSKTIDIVFQVTNSIALFHCCLNPILYFFMGASFKIYFPKGCFSLRSMQRWGSTGLHPHQYGQRSGIMKAVVGLQLPLSLTTDQAHLTH</sequence>
<feature type="domain" description="G-protein coupled receptors family 1 profile" evidence="12">
    <location>
        <begin position="68"/>
        <end position="316"/>
    </location>
</feature>
<feature type="transmembrane region" description="Helical" evidence="11">
    <location>
        <begin position="305"/>
        <end position="327"/>
    </location>
</feature>
<proteinExistence type="inferred from homology"/>
<feature type="transmembrane region" description="Helical" evidence="11">
    <location>
        <begin position="86"/>
        <end position="107"/>
    </location>
</feature>
<organism evidence="13 14">
    <name type="scientific">Podarcis muralis</name>
    <name type="common">Wall lizard</name>
    <name type="synonym">Lacerta muralis</name>
    <dbReference type="NCBI Taxonomy" id="64176"/>
    <lineage>
        <taxon>Eukaryota</taxon>
        <taxon>Metazoa</taxon>
        <taxon>Chordata</taxon>
        <taxon>Craniata</taxon>
        <taxon>Vertebrata</taxon>
        <taxon>Euteleostomi</taxon>
        <taxon>Lepidosauria</taxon>
        <taxon>Squamata</taxon>
        <taxon>Bifurcata</taxon>
        <taxon>Unidentata</taxon>
        <taxon>Episquamata</taxon>
        <taxon>Laterata</taxon>
        <taxon>Lacertibaenia</taxon>
        <taxon>Lacertidae</taxon>
        <taxon>Podarcis</taxon>
    </lineage>
</organism>
<protein>
    <submittedName>
        <fullName evidence="13">Atypical chemokine receptor 4</fullName>
    </submittedName>
</protein>
<dbReference type="InterPro" id="IPR000276">
    <property type="entry name" value="GPCR_Rhodpsn"/>
</dbReference>
<evidence type="ECO:0000256" key="3">
    <source>
        <dbReference type="ARBA" id="ARBA00022692"/>
    </source>
</evidence>
<dbReference type="PANTHER" id="PTHR10489:SF733">
    <property type="entry name" value="ATYPICAL CHEMOKINE RECEPTOR 4"/>
    <property type="match status" value="1"/>
</dbReference>
<dbReference type="Ensembl" id="ENSPMRT00000027097.1">
    <property type="protein sequence ID" value="ENSPMRP00000025526.1"/>
    <property type="gene ID" value="ENSPMRG00000016537.1"/>
</dbReference>
<dbReference type="PROSITE" id="PS00237">
    <property type="entry name" value="G_PROTEIN_RECEP_F1_1"/>
    <property type="match status" value="1"/>
</dbReference>
<dbReference type="AlphaFoldDB" id="A0A670JM93"/>
<dbReference type="GO" id="GO:0006955">
    <property type="term" value="P:immune response"/>
    <property type="evidence" value="ECO:0007669"/>
    <property type="project" value="TreeGrafter"/>
</dbReference>
<dbReference type="PANTHER" id="PTHR10489">
    <property type="entry name" value="CELL ADHESION MOLECULE"/>
    <property type="match status" value="1"/>
</dbReference>
<keyword evidence="8" id="KW-0325">Glycoprotein</keyword>
<dbReference type="PRINTS" id="PR00657">
    <property type="entry name" value="CCCHEMOKINER"/>
</dbReference>
<evidence type="ECO:0000259" key="12">
    <source>
        <dbReference type="PROSITE" id="PS50262"/>
    </source>
</evidence>
<dbReference type="InterPro" id="IPR050119">
    <property type="entry name" value="CCR1-9-like"/>
</dbReference>
<comment type="subcellular location">
    <subcellularLocation>
        <location evidence="1">Cell membrane</location>
        <topology evidence="1">Multi-pass membrane protein</topology>
    </subcellularLocation>
</comment>
<dbReference type="GO" id="GO:0016493">
    <property type="term" value="F:C-C chemokine receptor activity"/>
    <property type="evidence" value="ECO:0007669"/>
    <property type="project" value="TreeGrafter"/>
</dbReference>
<evidence type="ECO:0000256" key="8">
    <source>
        <dbReference type="ARBA" id="ARBA00023180"/>
    </source>
</evidence>
<evidence type="ECO:0000256" key="7">
    <source>
        <dbReference type="ARBA" id="ARBA00023170"/>
    </source>
</evidence>
<evidence type="ECO:0000313" key="14">
    <source>
        <dbReference type="Proteomes" id="UP000472272"/>
    </source>
</evidence>
<keyword evidence="3 10" id="KW-0812">Transmembrane</keyword>
<feature type="transmembrane region" description="Helical" evidence="11">
    <location>
        <begin position="169"/>
        <end position="189"/>
    </location>
</feature>
<keyword evidence="7 10" id="KW-0675">Receptor</keyword>
<dbReference type="GeneTree" id="ENSGT01030000234667"/>
<feature type="transmembrane region" description="Helical" evidence="11">
    <location>
        <begin position="252"/>
        <end position="269"/>
    </location>
</feature>
<dbReference type="OMA" id="DYYYHEN"/>
<dbReference type="FunFam" id="1.20.1070.10:FF:000035">
    <property type="entry name" value="C-C chemokine receptor type 6"/>
    <property type="match status" value="1"/>
</dbReference>
<feature type="transmembrane region" description="Helical" evidence="11">
    <location>
        <begin position="127"/>
        <end position="148"/>
    </location>
</feature>
<keyword evidence="4 11" id="KW-1133">Transmembrane helix</keyword>
<dbReference type="InterPro" id="IPR000355">
    <property type="entry name" value="Chemokine_rcpt"/>
</dbReference>
<dbReference type="GO" id="GO:0005044">
    <property type="term" value="F:scavenger receptor activity"/>
    <property type="evidence" value="ECO:0007669"/>
    <property type="project" value="InterPro"/>
</dbReference>
<evidence type="ECO:0000256" key="6">
    <source>
        <dbReference type="ARBA" id="ARBA00023136"/>
    </source>
</evidence>
<feature type="transmembrane region" description="Helical" evidence="11">
    <location>
        <begin position="56"/>
        <end position="79"/>
    </location>
</feature>
<dbReference type="GO" id="GO:0019722">
    <property type="term" value="P:calcium-mediated signaling"/>
    <property type="evidence" value="ECO:0007669"/>
    <property type="project" value="TreeGrafter"/>
</dbReference>
<evidence type="ECO:0000256" key="10">
    <source>
        <dbReference type="RuleBase" id="RU000688"/>
    </source>
</evidence>
<dbReference type="InterPro" id="IPR005383">
    <property type="entry name" value="ACKR4"/>
</dbReference>
<gene>
    <name evidence="13" type="primary">ACKR4</name>
</gene>